<gene>
    <name evidence="1" type="ORF">ENV17_08470</name>
</gene>
<name>A0A7C4BAP1_THEPE</name>
<organism evidence="1">
    <name type="scientific">Thermofilum pendens</name>
    <dbReference type="NCBI Taxonomy" id="2269"/>
    <lineage>
        <taxon>Archaea</taxon>
        <taxon>Thermoproteota</taxon>
        <taxon>Thermoprotei</taxon>
        <taxon>Thermofilales</taxon>
        <taxon>Thermofilaceae</taxon>
        <taxon>Thermofilum</taxon>
    </lineage>
</organism>
<sequence length="114" mass="12709">MPSSDVACTPVCPFRAFTCYKQALVCRRQRGGLVPFCSWIGDVCIGYKCQFAGCARHALLPDGTCKLKLEAVAPARVVEDDDVLEREAEALEKQLYGKIRDKLKKLGTRAWEVE</sequence>
<dbReference type="AlphaFoldDB" id="A0A7C4BAP1"/>
<protein>
    <submittedName>
        <fullName evidence="1">Uncharacterized protein</fullName>
    </submittedName>
</protein>
<evidence type="ECO:0000313" key="1">
    <source>
        <dbReference type="EMBL" id="HGI44401.1"/>
    </source>
</evidence>
<dbReference type="EMBL" id="DTFI01000253">
    <property type="protein sequence ID" value="HGI44401.1"/>
    <property type="molecule type" value="Genomic_DNA"/>
</dbReference>
<proteinExistence type="predicted"/>
<reference evidence="1" key="1">
    <citation type="journal article" date="2020" name="mSystems">
        <title>Genome- and Community-Level Interaction Insights into Carbon Utilization and Element Cycling Functions of Hydrothermarchaeota in Hydrothermal Sediment.</title>
        <authorList>
            <person name="Zhou Z."/>
            <person name="Liu Y."/>
            <person name="Xu W."/>
            <person name="Pan J."/>
            <person name="Luo Z.H."/>
            <person name="Li M."/>
        </authorList>
    </citation>
    <scope>NUCLEOTIDE SEQUENCE [LARGE SCALE GENOMIC DNA]</scope>
    <source>
        <strain evidence="1">SpSt-735</strain>
    </source>
</reference>
<comment type="caution">
    <text evidence="1">The sequence shown here is derived from an EMBL/GenBank/DDBJ whole genome shotgun (WGS) entry which is preliminary data.</text>
</comment>
<accession>A0A7C4BAP1</accession>